<dbReference type="Proteomes" id="UP000179076">
    <property type="component" value="Unassembled WGS sequence"/>
</dbReference>
<accession>A0A1F6V8L1</accession>
<evidence type="ECO:0000313" key="1">
    <source>
        <dbReference type="EMBL" id="OGI65958.1"/>
    </source>
</evidence>
<dbReference type="EMBL" id="MFSP01000099">
    <property type="protein sequence ID" value="OGI65958.1"/>
    <property type="molecule type" value="Genomic_DNA"/>
</dbReference>
<comment type="caution">
    <text evidence="1">The sequence shown here is derived from an EMBL/GenBank/DDBJ whole genome shotgun (WGS) entry which is preliminary data.</text>
</comment>
<evidence type="ECO:0000313" key="2">
    <source>
        <dbReference type="Proteomes" id="UP000179076"/>
    </source>
</evidence>
<protein>
    <submittedName>
        <fullName evidence="1">Uncharacterized protein</fullName>
    </submittedName>
</protein>
<name>A0A1F6V8L1_9PROT</name>
<organism evidence="1 2">
    <name type="scientific">Candidatus Muproteobacteria bacterium RBG_16_60_9</name>
    <dbReference type="NCBI Taxonomy" id="1817755"/>
    <lineage>
        <taxon>Bacteria</taxon>
        <taxon>Pseudomonadati</taxon>
        <taxon>Pseudomonadota</taxon>
        <taxon>Candidatus Muproteobacteria</taxon>
    </lineage>
</organism>
<proteinExistence type="predicted"/>
<sequence length="101" mass="11193">MARAAQQDVIPLTHDRHVASAEELLYHYTNATTALDYIVKNRTLRFGIYIGTNDPKESKAWEFDLGTNANRDLGKIQNVRGLKLAVAGTEAEDEVGLLLHG</sequence>
<gene>
    <name evidence="1" type="ORF">A2W18_00160</name>
</gene>
<reference evidence="1 2" key="1">
    <citation type="journal article" date="2016" name="Nat. Commun.">
        <title>Thousands of microbial genomes shed light on interconnected biogeochemical processes in an aquifer system.</title>
        <authorList>
            <person name="Anantharaman K."/>
            <person name="Brown C.T."/>
            <person name="Hug L.A."/>
            <person name="Sharon I."/>
            <person name="Castelle C.J."/>
            <person name="Probst A.J."/>
            <person name="Thomas B.C."/>
            <person name="Singh A."/>
            <person name="Wilkins M.J."/>
            <person name="Karaoz U."/>
            <person name="Brodie E.L."/>
            <person name="Williams K.H."/>
            <person name="Hubbard S.S."/>
            <person name="Banfield J.F."/>
        </authorList>
    </citation>
    <scope>NUCLEOTIDE SEQUENCE [LARGE SCALE GENOMIC DNA]</scope>
</reference>
<dbReference type="AlphaFoldDB" id="A0A1F6V8L1"/>